<dbReference type="PANTHER" id="PTHR19375">
    <property type="entry name" value="HEAT SHOCK PROTEIN 70KDA"/>
    <property type="match status" value="1"/>
</dbReference>
<reference evidence="3 4" key="1">
    <citation type="journal article" date="2013" name="Curr. Biol.">
        <title>The Genome of the Foraminiferan Reticulomyxa filosa.</title>
        <authorList>
            <person name="Glockner G."/>
            <person name="Hulsmann N."/>
            <person name="Schleicher M."/>
            <person name="Noegel A.A."/>
            <person name="Eichinger L."/>
            <person name="Gallinger C."/>
            <person name="Pawlowski J."/>
            <person name="Sierra R."/>
            <person name="Euteneuer U."/>
            <person name="Pillet L."/>
            <person name="Moustafa A."/>
            <person name="Platzer M."/>
            <person name="Groth M."/>
            <person name="Szafranski K."/>
            <person name="Schliwa M."/>
        </authorList>
    </citation>
    <scope>NUCLEOTIDE SEQUENCE [LARGE SCALE GENOMIC DNA]</scope>
</reference>
<gene>
    <name evidence="3" type="ORF">RFI_03014</name>
</gene>
<dbReference type="GO" id="GO:0005524">
    <property type="term" value="F:ATP binding"/>
    <property type="evidence" value="ECO:0007669"/>
    <property type="project" value="UniProtKB-KW"/>
</dbReference>
<dbReference type="Gene3D" id="2.60.34.10">
    <property type="entry name" value="Substrate Binding Domain Of DNAk, Chain A, domain 1"/>
    <property type="match status" value="1"/>
</dbReference>
<evidence type="ECO:0000256" key="1">
    <source>
        <dbReference type="ARBA" id="ARBA00022741"/>
    </source>
</evidence>
<sequence length="350" mass="39635">MTVLGTEGNSTLGGIEFDDVIKDIIREKFRTEHGWKDEDFGIELKLLKIAERVKHALTENEAEEVMLKNKAGFYSVTVTRREFETHPRTLQLIDFAIETAKRAIRQMASGNVRMMLMVGGTSQLPILQRRLREEFSNLSQEIKIELPQEPQLMVALGAAIVAGTYEFGCESDPIVCDGTINDLDDVIIRDVLPLSLGFSICDCSSKNCDNDDKLWECDLMNVIVPKNTPYPFKSAPIFYCQKDRESSIVKLKLYEGDDRLATQNYFLGVLEVSDLPPRPSNVCNSIQVQFVIDKNGIADINVTINDENQIAINQFRKQVSIETKDGSLTSEQIARQKREMKSWFPHTSVF</sequence>
<dbReference type="InterPro" id="IPR013126">
    <property type="entry name" value="Hsp_70_fam"/>
</dbReference>
<dbReference type="InterPro" id="IPR029047">
    <property type="entry name" value="HSP70_peptide-bd_sf"/>
</dbReference>
<dbReference type="SUPFAM" id="SSF53067">
    <property type="entry name" value="Actin-like ATPase domain"/>
    <property type="match status" value="1"/>
</dbReference>
<keyword evidence="2" id="KW-0067">ATP-binding</keyword>
<dbReference type="Gene3D" id="3.30.420.40">
    <property type="match status" value="2"/>
</dbReference>
<evidence type="ECO:0000313" key="4">
    <source>
        <dbReference type="Proteomes" id="UP000023152"/>
    </source>
</evidence>
<dbReference type="Pfam" id="PF00012">
    <property type="entry name" value="HSP70"/>
    <property type="match status" value="1"/>
</dbReference>
<dbReference type="PROSITE" id="PS01036">
    <property type="entry name" value="HSP70_3"/>
    <property type="match status" value="1"/>
</dbReference>
<evidence type="ECO:0000256" key="2">
    <source>
        <dbReference type="ARBA" id="ARBA00022840"/>
    </source>
</evidence>
<dbReference type="AlphaFoldDB" id="X6P6C8"/>
<name>X6P6C8_RETFI</name>
<evidence type="ECO:0000313" key="3">
    <source>
        <dbReference type="EMBL" id="ETO34080.1"/>
    </source>
</evidence>
<dbReference type="InterPro" id="IPR043129">
    <property type="entry name" value="ATPase_NBD"/>
</dbReference>
<dbReference type="SUPFAM" id="SSF100920">
    <property type="entry name" value="Heat shock protein 70kD (HSP70), peptide-binding domain"/>
    <property type="match status" value="1"/>
</dbReference>
<dbReference type="EMBL" id="ASPP01002892">
    <property type="protein sequence ID" value="ETO34080.1"/>
    <property type="molecule type" value="Genomic_DNA"/>
</dbReference>
<comment type="caution">
    <text evidence="3">The sequence shown here is derived from an EMBL/GenBank/DDBJ whole genome shotgun (WGS) entry which is preliminary data.</text>
</comment>
<accession>X6P6C8</accession>
<dbReference type="GO" id="GO:0140662">
    <property type="term" value="F:ATP-dependent protein folding chaperone"/>
    <property type="evidence" value="ECO:0007669"/>
    <property type="project" value="InterPro"/>
</dbReference>
<dbReference type="OrthoDB" id="1751276at2759"/>
<proteinExistence type="predicted"/>
<organism evidence="3 4">
    <name type="scientific">Reticulomyxa filosa</name>
    <dbReference type="NCBI Taxonomy" id="46433"/>
    <lineage>
        <taxon>Eukaryota</taxon>
        <taxon>Sar</taxon>
        <taxon>Rhizaria</taxon>
        <taxon>Retaria</taxon>
        <taxon>Foraminifera</taxon>
        <taxon>Monothalamids</taxon>
        <taxon>Reticulomyxidae</taxon>
        <taxon>Reticulomyxa</taxon>
    </lineage>
</organism>
<keyword evidence="4" id="KW-1185">Reference proteome</keyword>
<dbReference type="InterPro" id="IPR018181">
    <property type="entry name" value="Heat_shock_70_CS"/>
</dbReference>
<dbReference type="Proteomes" id="UP000023152">
    <property type="component" value="Unassembled WGS sequence"/>
</dbReference>
<protein>
    <submittedName>
        <fullName evidence="3">Uncharacterized protein</fullName>
    </submittedName>
</protein>
<keyword evidence="1" id="KW-0547">Nucleotide-binding</keyword>
<dbReference type="Gene3D" id="3.90.640.10">
    <property type="entry name" value="Actin, Chain A, domain 4"/>
    <property type="match status" value="1"/>
</dbReference>